<dbReference type="PANTHER" id="PTHR43185:SF1">
    <property type="entry name" value="FE(2+) TRANSPORTER FEOB"/>
    <property type="match status" value="1"/>
</dbReference>
<dbReference type="EMBL" id="NFLC01000037">
    <property type="protein sequence ID" value="OUQ08129.1"/>
    <property type="molecule type" value="Genomic_DNA"/>
</dbReference>
<dbReference type="GeneID" id="60871213"/>
<keyword evidence="4" id="KW-1003">Cell membrane</keyword>
<dbReference type="AlphaFoldDB" id="A0A0H2QI49"/>
<keyword evidence="8" id="KW-0547">Nucleotide-binding</keyword>
<evidence type="ECO:0000256" key="1">
    <source>
        <dbReference type="ARBA" id="ARBA00003926"/>
    </source>
</evidence>
<dbReference type="InterPro" id="IPR041069">
    <property type="entry name" value="FeoB_Cyto"/>
</dbReference>
<dbReference type="Pfam" id="PF07670">
    <property type="entry name" value="Gate"/>
    <property type="match status" value="2"/>
</dbReference>
<comment type="function">
    <text evidence="1 14">Probable transporter of a GTP-driven Fe(2+) uptake system.</text>
</comment>
<dbReference type="InterPro" id="IPR011640">
    <property type="entry name" value="Fe2_transport_prot_B_C"/>
</dbReference>
<evidence type="ECO:0000256" key="4">
    <source>
        <dbReference type="ARBA" id="ARBA00022475"/>
    </source>
</evidence>
<gene>
    <name evidence="15" type="ORF">B5E88_11505</name>
</gene>
<dbReference type="PROSITE" id="PS51711">
    <property type="entry name" value="G_FEOB"/>
    <property type="match status" value="1"/>
</dbReference>
<comment type="similarity">
    <text evidence="14">Belongs to the TRAFAC class TrmE-Era-EngA-EngB-Septin-like GTPase superfamily. FeoB GTPase (TC 9.A.8) family.</text>
</comment>
<dbReference type="CDD" id="cd01879">
    <property type="entry name" value="FeoB"/>
    <property type="match status" value="1"/>
</dbReference>
<dbReference type="InterPro" id="IPR006073">
    <property type="entry name" value="GTP-bd"/>
</dbReference>
<evidence type="ECO:0000256" key="9">
    <source>
        <dbReference type="ARBA" id="ARBA00022989"/>
    </source>
</evidence>
<dbReference type="SUPFAM" id="SSF52540">
    <property type="entry name" value="P-loop containing nucleoside triphosphate hydrolases"/>
    <property type="match status" value="1"/>
</dbReference>
<feature type="transmembrane region" description="Helical" evidence="14">
    <location>
        <begin position="344"/>
        <end position="368"/>
    </location>
</feature>
<keyword evidence="12 14" id="KW-0342">GTP-binding</keyword>
<evidence type="ECO:0000256" key="14">
    <source>
        <dbReference type="RuleBase" id="RU362098"/>
    </source>
</evidence>
<evidence type="ECO:0000313" key="15">
    <source>
        <dbReference type="EMBL" id="OUQ08129.1"/>
    </source>
</evidence>
<accession>A0A0H2QI49</accession>
<keyword evidence="5 14" id="KW-0410">Iron transport</keyword>
<keyword evidence="13 14" id="KW-0472">Membrane</keyword>
<dbReference type="RefSeq" id="WP_016251730.1">
    <property type="nucleotide sequence ID" value="NZ_CP010060.1"/>
</dbReference>
<dbReference type="Pfam" id="PF17910">
    <property type="entry name" value="FeoB_Cyto"/>
    <property type="match status" value="1"/>
</dbReference>
<feature type="transmembrane region" description="Helical" evidence="14">
    <location>
        <begin position="453"/>
        <end position="473"/>
    </location>
</feature>
<evidence type="ECO:0000256" key="10">
    <source>
        <dbReference type="ARBA" id="ARBA00023004"/>
    </source>
</evidence>
<dbReference type="InterPro" id="IPR011642">
    <property type="entry name" value="Gate_dom"/>
</dbReference>
<evidence type="ECO:0000256" key="8">
    <source>
        <dbReference type="ARBA" id="ARBA00022741"/>
    </source>
</evidence>
<proteinExistence type="inferred from homology"/>
<dbReference type="InterPro" id="IPR027417">
    <property type="entry name" value="P-loop_NTPase"/>
</dbReference>
<feature type="transmembrane region" description="Helical" evidence="14">
    <location>
        <begin position="645"/>
        <end position="665"/>
    </location>
</feature>
<evidence type="ECO:0000256" key="5">
    <source>
        <dbReference type="ARBA" id="ARBA00022496"/>
    </source>
</evidence>
<dbReference type="NCBIfam" id="TIGR00437">
    <property type="entry name" value="feoB"/>
    <property type="match status" value="1"/>
</dbReference>
<dbReference type="GO" id="GO:0015093">
    <property type="term" value="F:ferrous iron transmembrane transporter activity"/>
    <property type="evidence" value="ECO:0007669"/>
    <property type="project" value="UniProtKB-UniRule"/>
</dbReference>
<comment type="subcellular location">
    <subcellularLocation>
        <location evidence="2">Cell inner membrane</location>
        <topology evidence="2">Multi-pass membrane protein</topology>
    </subcellularLocation>
    <subcellularLocation>
        <location evidence="14">Cell membrane</location>
        <topology evidence="14">Multi-pass membrane protein</topology>
    </subcellularLocation>
</comment>
<comment type="caution">
    <text evidence="15">The sequence shown here is derived from an EMBL/GenBank/DDBJ whole genome shotgun (WGS) entry which is preliminary data.</text>
</comment>
<dbReference type="Gene3D" id="1.10.287.1770">
    <property type="match status" value="1"/>
</dbReference>
<dbReference type="InterPro" id="IPR003373">
    <property type="entry name" value="Fe2_transport_prot-B"/>
</dbReference>
<evidence type="ECO:0000313" key="16">
    <source>
        <dbReference type="Proteomes" id="UP000196074"/>
    </source>
</evidence>
<dbReference type="Pfam" id="PF07664">
    <property type="entry name" value="FeoB_C"/>
    <property type="match status" value="1"/>
</dbReference>
<dbReference type="GO" id="GO:0005886">
    <property type="term" value="C:plasma membrane"/>
    <property type="evidence" value="ECO:0007669"/>
    <property type="project" value="UniProtKB-SubCell"/>
</dbReference>
<dbReference type="FunFam" id="3.40.50.300:FF:000426">
    <property type="entry name" value="Ferrous iron transport protein B"/>
    <property type="match status" value="1"/>
</dbReference>
<protein>
    <recommendedName>
        <fullName evidence="14">Ferrous iron transport protein B</fullName>
    </recommendedName>
</protein>
<dbReference type="InterPro" id="IPR030389">
    <property type="entry name" value="G_FEOB_dom"/>
</dbReference>
<dbReference type="Pfam" id="PF02421">
    <property type="entry name" value="FeoB_N"/>
    <property type="match status" value="1"/>
</dbReference>
<keyword evidence="9 14" id="KW-1133">Transmembrane helix</keyword>
<keyword evidence="3 14" id="KW-0813">Transport</keyword>
<evidence type="ECO:0000256" key="11">
    <source>
        <dbReference type="ARBA" id="ARBA00023065"/>
    </source>
</evidence>
<dbReference type="PANTHER" id="PTHR43185">
    <property type="entry name" value="FERROUS IRON TRANSPORT PROTEIN B"/>
    <property type="match status" value="1"/>
</dbReference>
<dbReference type="GO" id="GO:0005525">
    <property type="term" value="F:GTP binding"/>
    <property type="evidence" value="ECO:0007669"/>
    <property type="project" value="UniProtKB-KW"/>
</dbReference>
<feature type="transmembrane region" description="Helical" evidence="14">
    <location>
        <begin position="677"/>
        <end position="697"/>
    </location>
</feature>
<evidence type="ECO:0000256" key="2">
    <source>
        <dbReference type="ARBA" id="ARBA00004429"/>
    </source>
</evidence>
<feature type="transmembrane region" description="Helical" evidence="14">
    <location>
        <begin position="423"/>
        <end position="447"/>
    </location>
</feature>
<evidence type="ECO:0000256" key="7">
    <source>
        <dbReference type="ARBA" id="ARBA00022692"/>
    </source>
</evidence>
<evidence type="ECO:0000256" key="3">
    <source>
        <dbReference type="ARBA" id="ARBA00022448"/>
    </source>
</evidence>
<dbReference type="Gene3D" id="3.40.50.300">
    <property type="entry name" value="P-loop containing nucleotide triphosphate hydrolases"/>
    <property type="match status" value="1"/>
</dbReference>
<keyword evidence="10 14" id="KW-0408">Iron</keyword>
<dbReference type="InterPro" id="IPR050860">
    <property type="entry name" value="FeoB_GTPase"/>
</dbReference>
<dbReference type="PRINTS" id="PR00326">
    <property type="entry name" value="GTP1OBG"/>
</dbReference>
<dbReference type="Proteomes" id="UP000196074">
    <property type="component" value="Unassembled WGS sequence"/>
</dbReference>
<keyword evidence="11" id="KW-0406">Ion transport</keyword>
<reference evidence="16" key="1">
    <citation type="submission" date="2017-04" db="EMBL/GenBank/DDBJ databases">
        <title>Function of individual gut microbiota members based on whole genome sequencing of pure cultures obtained from chicken caecum.</title>
        <authorList>
            <person name="Medvecky M."/>
            <person name="Cejkova D."/>
            <person name="Polansky O."/>
            <person name="Karasova D."/>
            <person name="Kubasova T."/>
            <person name="Cizek A."/>
            <person name="Rychlik I."/>
        </authorList>
    </citation>
    <scope>NUCLEOTIDE SEQUENCE [LARGE SCALE GENOMIC DNA]</scope>
    <source>
        <strain evidence="16">An144</strain>
    </source>
</reference>
<keyword evidence="7 14" id="KW-0812">Transmembrane</keyword>
<feature type="transmembrane region" description="Helical" evidence="14">
    <location>
        <begin position="614"/>
        <end position="633"/>
    </location>
</feature>
<evidence type="ECO:0000256" key="13">
    <source>
        <dbReference type="ARBA" id="ARBA00023136"/>
    </source>
</evidence>
<keyword evidence="6" id="KW-0997">Cell inner membrane</keyword>
<feature type="transmembrane region" description="Helical" evidence="14">
    <location>
        <begin position="281"/>
        <end position="299"/>
    </location>
</feature>
<sequence>MNKQIALVGNPNSGKTSTFNVLTGSNQSVGNWPGVTVERKSGLLKQNKTICIQDLPGIYSLSSYSPEEVVARDYLYTNDASGIINIIDASNLERNLYLTLQLMEFGLPMILGLNMMDIVKKSDQKLNIEKLSYALGLPAVAMSALKKQGMKELTKACEKMIANPQIGNTVTYDDRLEAALNEIATIIEGKVSKQHLRFVTIKLFERDELVNARLTLTPAEQKEIAEIIEITEKIFDDTAEAIIINERYEAISRITALCLVKHTSFELSFSDKIDRVVTNRFLALPIFAFVMWAVYYLSIQTVGTMGTDWINEVLFGQWVPDLTTKILESWQVAPWMQGLIVDGIIAGVGAVLGFLPQLLVLFFCLAILEDCGYMARIAFVMDRMLRRFGLSGKSFIPILVSTGCGVPGVMATRTIESEKDRRLTIMVTTFMPCSAKLPIIGLVAGAFFPHHSWVAPSAYFVSIISIILSAISLKKTKLFSGEATPFIMELPPYHFPQMKNVFLQMMQRGHSFVKKAGTIIFATSVLIWFTMNFNFRLQMVAANQSILASFGHLLAPLFIPLGWGNWQGAVASMTGLIAKENVINTFGILYKNASEVSETGKEFWQAMHLDFTAVSAYAFLTFNLLCAPCFAAIGAIHREMTSVKWTWLAILYQCGFAYVISMMIYQFGHLFFEGGSLNVWTCLSLMAAAYFVYLLIFKSTYQNKLNLAKEMVVHKG</sequence>
<evidence type="ECO:0000256" key="6">
    <source>
        <dbReference type="ARBA" id="ARBA00022519"/>
    </source>
</evidence>
<organism evidence="15 16">
    <name type="scientific">Enterococcus cecorum</name>
    <dbReference type="NCBI Taxonomy" id="44008"/>
    <lineage>
        <taxon>Bacteria</taxon>
        <taxon>Bacillati</taxon>
        <taxon>Bacillota</taxon>
        <taxon>Bacilli</taxon>
        <taxon>Lactobacillales</taxon>
        <taxon>Enterococcaceae</taxon>
        <taxon>Enterococcus</taxon>
    </lineage>
</organism>
<evidence type="ECO:0000256" key="12">
    <source>
        <dbReference type="ARBA" id="ARBA00023134"/>
    </source>
</evidence>
<feature type="transmembrane region" description="Helical" evidence="14">
    <location>
        <begin position="512"/>
        <end position="531"/>
    </location>
</feature>
<name>A0A0H2QI49_9ENTE</name>